<gene>
    <name evidence="2" type="ORF">AB0L16_11685</name>
</gene>
<dbReference type="NCBIfam" id="NF041646">
    <property type="entry name" value="VC0807_fam"/>
    <property type="match status" value="1"/>
</dbReference>
<dbReference type="EMBL" id="JBFAUK010000007">
    <property type="protein sequence ID" value="MEV5507130.1"/>
    <property type="molecule type" value="Genomic_DNA"/>
</dbReference>
<comment type="caution">
    <text evidence="2">The sequence shown here is derived from an EMBL/GenBank/DDBJ whole genome shotgun (WGS) entry which is preliminary data.</text>
</comment>
<dbReference type="Proteomes" id="UP001552594">
    <property type="component" value="Unassembled WGS sequence"/>
</dbReference>
<feature type="transmembrane region" description="Helical" evidence="1">
    <location>
        <begin position="7"/>
        <end position="25"/>
    </location>
</feature>
<feature type="transmembrane region" description="Helical" evidence="1">
    <location>
        <begin position="59"/>
        <end position="77"/>
    </location>
</feature>
<name>A0ABV3JZT9_STRON</name>
<protein>
    <submittedName>
        <fullName evidence="2">VC0807 family protein</fullName>
    </submittedName>
</protein>
<dbReference type="RefSeq" id="WP_109278858.1">
    <property type="nucleotide sequence ID" value="NZ_JBFAUK010000007.1"/>
</dbReference>
<evidence type="ECO:0000313" key="2">
    <source>
        <dbReference type="EMBL" id="MEV5507130.1"/>
    </source>
</evidence>
<reference evidence="2 3" key="1">
    <citation type="submission" date="2024-06" db="EMBL/GenBank/DDBJ databases">
        <title>The Natural Products Discovery Center: Release of the First 8490 Sequenced Strains for Exploring Actinobacteria Biosynthetic Diversity.</title>
        <authorList>
            <person name="Kalkreuter E."/>
            <person name="Kautsar S.A."/>
            <person name="Yang D."/>
            <person name="Bader C.D."/>
            <person name="Teijaro C.N."/>
            <person name="Fluegel L."/>
            <person name="Davis C.M."/>
            <person name="Simpson J.R."/>
            <person name="Lauterbach L."/>
            <person name="Steele A.D."/>
            <person name="Gui C."/>
            <person name="Meng S."/>
            <person name="Li G."/>
            <person name="Viehrig K."/>
            <person name="Ye F."/>
            <person name="Su P."/>
            <person name="Kiefer A.F."/>
            <person name="Nichols A."/>
            <person name="Cepeda A.J."/>
            <person name="Yan W."/>
            <person name="Fan B."/>
            <person name="Jiang Y."/>
            <person name="Adhikari A."/>
            <person name="Zheng C.-J."/>
            <person name="Schuster L."/>
            <person name="Cowan T.M."/>
            <person name="Smanski M.J."/>
            <person name="Chevrette M.G."/>
            <person name="De Carvalho L.P.S."/>
            <person name="Shen B."/>
        </authorList>
    </citation>
    <scope>NUCLEOTIDE SEQUENCE [LARGE SCALE GENOMIC DNA]</scope>
    <source>
        <strain evidence="2 3">NPDC052347</strain>
    </source>
</reference>
<keyword evidence="3" id="KW-1185">Reference proteome</keyword>
<sequence>MKARRSLLTSLTVNLALPLAVYYVLRGQGAPQWQALLISSAPPALHALAGALLRRRTELFDLLVLVLLVVSAGTSAISGDPRVLLLKDAALPAALALWMAGTLFTARPFAYQFGRQLRTPEACEAAERQWLTSPEFRNALRGLTLLWAGGQLLDAALSTAEALTLPVDAVPLIGRLQSIALIALVVLLTVRLAHRFRDRHGMSLFGTRPIPTPEAP</sequence>
<keyword evidence="1" id="KW-0812">Transmembrane</keyword>
<evidence type="ECO:0000256" key="1">
    <source>
        <dbReference type="SAM" id="Phobius"/>
    </source>
</evidence>
<proteinExistence type="predicted"/>
<keyword evidence="1" id="KW-1133">Transmembrane helix</keyword>
<keyword evidence="1" id="KW-0472">Membrane</keyword>
<feature type="transmembrane region" description="Helical" evidence="1">
    <location>
        <begin position="89"/>
        <end position="110"/>
    </location>
</feature>
<feature type="transmembrane region" description="Helical" evidence="1">
    <location>
        <begin position="31"/>
        <end position="52"/>
    </location>
</feature>
<organism evidence="2 3">
    <name type="scientific">Streptomyces orinoci</name>
    <name type="common">Streptoverticillium orinoci</name>
    <dbReference type="NCBI Taxonomy" id="67339"/>
    <lineage>
        <taxon>Bacteria</taxon>
        <taxon>Bacillati</taxon>
        <taxon>Actinomycetota</taxon>
        <taxon>Actinomycetes</taxon>
        <taxon>Kitasatosporales</taxon>
        <taxon>Streptomycetaceae</taxon>
        <taxon>Streptomyces</taxon>
    </lineage>
</organism>
<evidence type="ECO:0000313" key="3">
    <source>
        <dbReference type="Proteomes" id="UP001552594"/>
    </source>
</evidence>
<accession>A0ABV3JZT9</accession>